<feature type="region of interest" description="Disordered" evidence="1">
    <location>
        <begin position="490"/>
        <end position="542"/>
    </location>
</feature>
<keyword evidence="2" id="KW-0812">Transmembrane</keyword>
<protein>
    <recommendedName>
        <fullName evidence="5">Large membrane protein</fullName>
    </recommendedName>
</protein>
<keyword evidence="2" id="KW-1133">Transmembrane helix</keyword>
<keyword evidence="2" id="KW-0472">Membrane</keyword>
<feature type="region of interest" description="Disordered" evidence="1">
    <location>
        <begin position="616"/>
        <end position="639"/>
    </location>
</feature>
<feature type="compositionally biased region" description="Low complexity" evidence="1">
    <location>
        <begin position="107"/>
        <end position="142"/>
    </location>
</feature>
<name>A0ABY8KDE3_9ACTN</name>
<accession>A0ABY8KDE3</accession>
<evidence type="ECO:0000256" key="1">
    <source>
        <dbReference type="SAM" id="MobiDB-lite"/>
    </source>
</evidence>
<dbReference type="EMBL" id="CP121682">
    <property type="protein sequence ID" value="WGD45040.1"/>
    <property type="molecule type" value="Genomic_DNA"/>
</dbReference>
<evidence type="ECO:0000313" key="4">
    <source>
        <dbReference type="Proteomes" id="UP001216440"/>
    </source>
</evidence>
<dbReference type="Proteomes" id="UP001216440">
    <property type="component" value="Chromosome"/>
</dbReference>
<evidence type="ECO:0000256" key="2">
    <source>
        <dbReference type="SAM" id="Phobius"/>
    </source>
</evidence>
<evidence type="ECO:0008006" key="5">
    <source>
        <dbReference type="Google" id="ProtNLM"/>
    </source>
</evidence>
<feature type="transmembrane region" description="Helical" evidence="2">
    <location>
        <begin position="159"/>
        <end position="180"/>
    </location>
</feature>
<feature type="region of interest" description="Disordered" evidence="1">
    <location>
        <begin position="1"/>
        <end position="156"/>
    </location>
</feature>
<reference evidence="3 4" key="1">
    <citation type="submission" date="2023-03" db="EMBL/GenBank/DDBJ databases">
        <authorList>
            <person name="Mo P."/>
        </authorList>
    </citation>
    <scope>NUCLEOTIDE SEQUENCE [LARGE SCALE GENOMIC DNA]</scope>
    <source>
        <strain evidence="3 4">HUAS 5</strain>
    </source>
</reference>
<evidence type="ECO:0000313" key="3">
    <source>
        <dbReference type="EMBL" id="WGD45040.1"/>
    </source>
</evidence>
<organism evidence="3 4">
    <name type="scientific">Streptomyces cathayae</name>
    <dbReference type="NCBI Taxonomy" id="3031124"/>
    <lineage>
        <taxon>Bacteria</taxon>
        <taxon>Bacillati</taxon>
        <taxon>Actinomycetota</taxon>
        <taxon>Actinomycetes</taxon>
        <taxon>Kitasatosporales</taxon>
        <taxon>Streptomycetaceae</taxon>
        <taxon>Streptomyces</taxon>
    </lineage>
</organism>
<feature type="compositionally biased region" description="Basic and acidic residues" evidence="1">
    <location>
        <begin position="72"/>
        <end position="97"/>
    </location>
</feature>
<gene>
    <name evidence="3" type="ORF">PYS65_26670</name>
</gene>
<keyword evidence="4" id="KW-1185">Reference proteome</keyword>
<proteinExistence type="predicted"/>
<sequence>MDDTDNPAPETTAAEAGGNEDRTPKNEPSTADQDQGEAPQTETPQTETPQTSDAKAGATRAGATEPQTPEPEDTKAPEGEREASGREPGETPPDRDGQPAAVGGGAEVPEGDAAGSEPAAPQADTPQADAPQAAVRPESGSGADRDGDRGGAGRRRSPVLVASVAAAVLLVGGGGAYLAAGAVGGPGDSTVPGATGEATPPPLTLDAYAEGGPHGIAPGEPNPYGAAYRADGALPEGPDSAPVYRARGQITEAQVAGLAKALDVDGKPVAEGDSWRIGGKDGSGPTLRVDRNAPGTWTFSRYAPGTDDCKGETCRTPPADADDAPAVTEEAARKAAAPVLKALGQDDAKLDAGQVMGVKRVVNAEPEVGGLPTHGWTTGVVVGAGGEVVGGSGRLSTPVKGDTYPVVSAEKALELMNTAPGSGDRAEIGGCATPVPLGGEQQEQSEPCVTATTLPATDTVTVDEAVFGLAAHSVDGRQALVPSWLFETRPTASQDGGTVTYPAVEPEYLTSGARPGESGTGRPTEPGDGDEPTSAPSPREVGVEGYTAEGSELTVTFTGGVCADYEATASERGDRVAVTVTETPWPGKVCILIAKQYQQTVRLDAPLGTREVVDADGEPVPLHKDGARLPTAPSSGRTR</sequence>
<feature type="compositionally biased region" description="Low complexity" evidence="1">
    <location>
        <begin position="37"/>
        <end position="51"/>
    </location>
</feature>